<evidence type="ECO:0000313" key="2">
    <source>
        <dbReference type="EMBL" id="OAD73211.1"/>
    </source>
</evidence>
<dbReference type="AlphaFoldDB" id="A0A163AFU9"/>
<feature type="region of interest" description="Disordered" evidence="1">
    <location>
        <begin position="1"/>
        <end position="73"/>
    </location>
</feature>
<evidence type="ECO:0000256" key="1">
    <source>
        <dbReference type="SAM" id="MobiDB-lite"/>
    </source>
</evidence>
<dbReference type="RefSeq" id="XP_018291251.1">
    <property type="nucleotide sequence ID" value="XM_018431491.1"/>
</dbReference>
<feature type="compositionally biased region" description="Pro residues" evidence="1">
    <location>
        <begin position="34"/>
        <end position="45"/>
    </location>
</feature>
<dbReference type="VEuPathDB" id="FungiDB:PHYBLDRAFT_145614"/>
<dbReference type="Proteomes" id="UP000077315">
    <property type="component" value="Unassembled WGS sequence"/>
</dbReference>
<sequence length="293" mass="33357">MKNNSEKKPQEHSTADSSNDPNNDNNNNPDVSSLPPPPPITPPPTEQESNDILSPWWSAEVPAGQPTKPGGDKIMLTFNRKAVREELGPDGKKTGNQSDEWTEFCIFLAPNEYFKRSKGKGEIGTPIDKDEKKLNQSCSMLCFLKESEERRKSKLEELKIPNSWNPFYGRWIIASTRLDMSMEHLAEKLPVKKVIPGYRSIELGEYVDQLGQGVKKMVLGSFTPVQNFTKRYMDSWKDGTQKAFFNRFWESSQRGDAFILVKDNTKKMIDSALYNIKKSSDESDNDNKKDPNK</sequence>
<name>A0A163AFU9_PHYB8</name>
<keyword evidence="3" id="KW-1185">Reference proteome</keyword>
<dbReference type="InParanoid" id="A0A163AFU9"/>
<dbReference type="GeneID" id="28992397"/>
<reference evidence="3" key="1">
    <citation type="submission" date="2015-06" db="EMBL/GenBank/DDBJ databases">
        <title>Expansion of signal transduction pathways in fungi by whole-genome duplication.</title>
        <authorList>
            <consortium name="DOE Joint Genome Institute"/>
            <person name="Corrochano L.M."/>
            <person name="Kuo A."/>
            <person name="Marcet-Houben M."/>
            <person name="Polaino S."/>
            <person name="Salamov A."/>
            <person name="Villalobos J.M."/>
            <person name="Alvarez M.I."/>
            <person name="Avalos J."/>
            <person name="Benito E.P."/>
            <person name="Benoit I."/>
            <person name="Burger G."/>
            <person name="Camino L.P."/>
            <person name="Canovas D."/>
            <person name="Cerda-Olmedo E."/>
            <person name="Cheng J.-F."/>
            <person name="Dominguez A."/>
            <person name="Elias M."/>
            <person name="Eslava A.P."/>
            <person name="Glaser F."/>
            <person name="Grimwood J."/>
            <person name="Gutierrez G."/>
            <person name="Heitman J."/>
            <person name="Henrissat B."/>
            <person name="Iturriaga E.A."/>
            <person name="Lang B.F."/>
            <person name="Lavin J.L."/>
            <person name="Lee S."/>
            <person name="Li W."/>
            <person name="Lindquist E."/>
            <person name="Lopez-Garcia S."/>
            <person name="Luque E.M."/>
            <person name="Marcos A.T."/>
            <person name="Martin J."/>
            <person name="McCluskey K."/>
            <person name="Medina H.R."/>
            <person name="Miralles-Duran A."/>
            <person name="Miyazaki A."/>
            <person name="Munoz-Torres E."/>
            <person name="Oguiza J.A."/>
            <person name="Ohm R."/>
            <person name="Olmedo M."/>
            <person name="Orejas M."/>
            <person name="Ortiz-Castellanos L."/>
            <person name="Pisabarro A.G."/>
            <person name="Rodriguez-Romero J."/>
            <person name="Ruiz-Herrera J."/>
            <person name="Ruiz-Vazquez R."/>
            <person name="Sanz C."/>
            <person name="Schackwitz W."/>
            <person name="Schmutz J."/>
            <person name="Shahriari M."/>
            <person name="Shelest E."/>
            <person name="Silva-Franco F."/>
            <person name="Soanes D."/>
            <person name="Syed K."/>
            <person name="Tagua V.G."/>
            <person name="Talbot N.J."/>
            <person name="Thon M."/>
            <person name="De vries R.P."/>
            <person name="Wiebenga A."/>
            <person name="Yadav J.S."/>
            <person name="Braun E.L."/>
            <person name="Baker S."/>
            <person name="Garre V."/>
            <person name="Horwitz B."/>
            <person name="Torres-Martinez S."/>
            <person name="Idnurm A."/>
            <person name="Herrera-Estrella A."/>
            <person name="Gabaldon T."/>
            <person name="Grigoriev I.V."/>
        </authorList>
    </citation>
    <scope>NUCLEOTIDE SEQUENCE [LARGE SCALE GENOMIC DNA]</scope>
    <source>
        <strain evidence="3">NRRL 1555(-)</strain>
    </source>
</reference>
<feature type="compositionally biased region" description="Basic and acidic residues" evidence="1">
    <location>
        <begin position="1"/>
        <end position="14"/>
    </location>
</feature>
<organism evidence="2 3">
    <name type="scientific">Phycomyces blakesleeanus (strain ATCC 8743b / DSM 1359 / FGSC 10004 / NBRC 33097 / NRRL 1555)</name>
    <dbReference type="NCBI Taxonomy" id="763407"/>
    <lineage>
        <taxon>Eukaryota</taxon>
        <taxon>Fungi</taxon>
        <taxon>Fungi incertae sedis</taxon>
        <taxon>Mucoromycota</taxon>
        <taxon>Mucoromycotina</taxon>
        <taxon>Mucoromycetes</taxon>
        <taxon>Mucorales</taxon>
        <taxon>Phycomycetaceae</taxon>
        <taxon>Phycomyces</taxon>
    </lineage>
</organism>
<accession>A0A163AFU9</accession>
<protein>
    <submittedName>
        <fullName evidence="2">Uncharacterized protein</fullName>
    </submittedName>
</protein>
<evidence type="ECO:0000313" key="3">
    <source>
        <dbReference type="Proteomes" id="UP000077315"/>
    </source>
</evidence>
<gene>
    <name evidence="2" type="ORF">PHYBLDRAFT_145614</name>
</gene>
<feature type="compositionally biased region" description="Low complexity" evidence="1">
    <location>
        <begin position="16"/>
        <end position="33"/>
    </location>
</feature>
<dbReference type="EMBL" id="KV440981">
    <property type="protein sequence ID" value="OAD73211.1"/>
    <property type="molecule type" value="Genomic_DNA"/>
</dbReference>
<proteinExistence type="predicted"/>
<dbReference type="OrthoDB" id="5569779at2759"/>